<sequence>MVTATTLRRAARGFTLLELMIVVGIIAILAAVAVPVYDDYRRRAMLTAMVAEISKAKLPSELRVIEHAPSTTDPADVGLFPSATCERVMYSYSAATGTSFMTCYNGQQFASLTHRGGFDGSGIWECVSLYGWVEGSGHRPWAPSGCRGVE</sequence>
<evidence type="ECO:0000313" key="2">
    <source>
        <dbReference type="EMBL" id="MFG6108651.1"/>
    </source>
</evidence>
<dbReference type="NCBIfam" id="TIGR02532">
    <property type="entry name" value="IV_pilin_GFxxxE"/>
    <property type="match status" value="1"/>
</dbReference>
<dbReference type="RefSeq" id="WP_394161936.1">
    <property type="nucleotide sequence ID" value="NZ_JBHGCJ010000003.1"/>
</dbReference>
<keyword evidence="1" id="KW-0472">Membrane</keyword>
<feature type="transmembrane region" description="Helical" evidence="1">
    <location>
        <begin position="16"/>
        <end position="37"/>
    </location>
</feature>
<accession>A0ABW7CWZ6</accession>
<dbReference type="SUPFAM" id="SSF54523">
    <property type="entry name" value="Pili subunits"/>
    <property type="match status" value="1"/>
</dbReference>
<gene>
    <name evidence="2" type="ORF">ACEU0G_002642</name>
</gene>
<keyword evidence="3" id="KW-1185">Reference proteome</keyword>
<organism evidence="2 3">
    <name type="scientific">Stenotrophomonas nematodicola</name>
    <dbReference type="NCBI Taxonomy" id="2656746"/>
    <lineage>
        <taxon>Bacteria</taxon>
        <taxon>Pseudomonadati</taxon>
        <taxon>Pseudomonadota</taxon>
        <taxon>Gammaproteobacteria</taxon>
        <taxon>Lysobacterales</taxon>
        <taxon>Lysobacteraceae</taxon>
        <taxon>Stenotrophomonas</taxon>
    </lineage>
</organism>
<proteinExistence type="predicted"/>
<dbReference type="InterPro" id="IPR045584">
    <property type="entry name" value="Pilin-like"/>
</dbReference>
<evidence type="ECO:0000313" key="3">
    <source>
        <dbReference type="Proteomes" id="UP001605261"/>
    </source>
</evidence>
<reference evidence="2 3" key="1">
    <citation type="submission" date="2024-09" db="EMBL/GenBank/DDBJ databases">
        <authorList>
            <consortium name="All-Russian atlas of soil microorganisms"/>
            <consortium name="as a basis for the search for new antimicrobial producers and enzymes with unique properties"/>
            <person name="Sokolova E.A."/>
            <person name="Voronina E.N."/>
        </authorList>
    </citation>
    <scope>NUCLEOTIDE SEQUENCE [LARGE SCALE GENOMIC DNA]</scope>
    <source>
        <strain evidence="2 3">AF-22b-331.1</strain>
    </source>
</reference>
<protein>
    <submittedName>
        <fullName evidence="2">Prepilin-type N-terminal cleavage/methylation domain-containing protein</fullName>
    </submittedName>
</protein>
<dbReference type="InterPro" id="IPR012902">
    <property type="entry name" value="N_methyl_site"/>
</dbReference>
<dbReference type="Gene3D" id="3.30.700.10">
    <property type="entry name" value="Glycoprotein, Type 4 Pilin"/>
    <property type="match status" value="1"/>
</dbReference>
<keyword evidence="1" id="KW-0812">Transmembrane</keyword>
<dbReference type="Pfam" id="PF07963">
    <property type="entry name" value="N_methyl"/>
    <property type="match status" value="1"/>
</dbReference>
<name>A0ABW7CWZ6_9GAMM</name>
<dbReference type="PROSITE" id="PS00409">
    <property type="entry name" value="PROKAR_NTER_METHYL"/>
    <property type="match status" value="1"/>
</dbReference>
<dbReference type="EMBL" id="JBHGCJ010000003">
    <property type="protein sequence ID" value="MFG6108651.1"/>
    <property type="molecule type" value="Genomic_DNA"/>
</dbReference>
<comment type="caution">
    <text evidence="2">The sequence shown here is derived from an EMBL/GenBank/DDBJ whole genome shotgun (WGS) entry which is preliminary data.</text>
</comment>
<keyword evidence="1" id="KW-1133">Transmembrane helix</keyword>
<dbReference type="Proteomes" id="UP001605261">
    <property type="component" value="Unassembled WGS sequence"/>
</dbReference>
<evidence type="ECO:0000256" key="1">
    <source>
        <dbReference type="SAM" id="Phobius"/>
    </source>
</evidence>